<proteinExistence type="predicted"/>
<gene>
    <name evidence="2" type="ORF">Tco_0875903</name>
</gene>
<feature type="coiled-coil region" evidence="1">
    <location>
        <begin position="175"/>
        <end position="240"/>
    </location>
</feature>
<evidence type="ECO:0000313" key="3">
    <source>
        <dbReference type="Proteomes" id="UP001151760"/>
    </source>
</evidence>
<evidence type="ECO:0000313" key="2">
    <source>
        <dbReference type="EMBL" id="GJT17197.1"/>
    </source>
</evidence>
<reference evidence="2" key="2">
    <citation type="submission" date="2022-01" db="EMBL/GenBank/DDBJ databases">
        <authorList>
            <person name="Yamashiro T."/>
            <person name="Shiraishi A."/>
            <person name="Satake H."/>
            <person name="Nakayama K."/>
        </authorList>
    </citation>
    <scope>NUCLEOTIDE SEQUENCE</scope>
</reference>
<dbReference type="Proteomes" id="UP001151760">
    <property type="component" value="Unassembled WGS sequence"/>
</dbReference>
<comment type="caution">
    <text evidence="2">The sequence shown here is derived from an EMBL/GenBank/DDBJ whole genome shotgun (WGS) entry which is preliminary data.</text>
</comment>
<sequence length="340" mass="40048">MVELTYKLRMRDMVEMVTGMQGDKTRIRHLMQEMGIMKAIRLFCVFHELCQIRERQIEQMLLAMKDEAESNLNDEENDFMLDNSFRDETLEELTAAAISEVNASHKMISKRVHEHKNHGKCKTVINTSDDDQIDSNIIFDDPYVQNNGGSDKHDSSNHDQYHDVKILAYNALREADNQKRLNNKLKKQKMLLEQELDMCKERVKTFESKTIQCTKYKETCDELEREIHVDKDTIERILKEQDKIESEFFKVENEKLIIQHETRLAKKAFKEREDQYLENITPNQVYDPFLKAGMGYENPEHLKKAIAAQPKMYHGEKLYSTKLKINSPDSEETLEDMEES</sequence>
<keyword evidence="1" id="KW-0175">Coiled coil</keyword>
<reference evidence="2" key="1">
    <citation type="journal article" date="2022" name="Int. J. Mol. Sci.">
        <title>Draft Genome of Tanacetum Coccineum: Genomic Comparison of Closely Related Tanacetum-Family Plants.</title>
        <authorList>
            <person name="Yamashiro T."/>
            <person name="Shiraishi A."/>
            <person name="Nakayama K."/>
            <person name="Satake H."/>
        </authorList>
    </citation>
    <scope>NUCLEOTIDE SEQUENCE</scope>
</reference>
<name>A0ABQ5BTI8_9ASTR</name>
<protein>
    <submittedName>
        <fullName evidence="2">Uncharacterized protein</fullName>
    </submittedName>
</protein>
<accession>A0ABQ5BTI8</accession>
<dbReference type="EMBL" id="BQNB010013536">
    <property type="protein sequence ID" value="GJT17197.1"/>
    <property type="molecule type" value="Genomic_DNA"/>
</dbReference>
<organism evidence="2 3">
    <name type="scientific">Tanacetum coccineum</name>
    <dbReference type="NCBI Taxonomy" id="301880"/>
    <lineage>
        <taxon>Eukaryota</taxon>
        <taxon>Viridiplantae</taxon>
        <taxon>Streptophyta</taxon>
        <taxon>Embryophyta</taxon>
        <taxon>Tracheophyta</taxon>
        <taxon>Spermatophyta</taxon>
        <taxon>Magnoliopsida</taxon>
        <taxon>eudicotyledons</taxon>
        <taxon>Gunneridae</taxon>
        <taxon>Pentapetalae</taxon>
        <taxon>asterids</taxon>
        <taxon>campanulids</taxon>
        <taxon>Asterales</taxon>
        <taxon>Asteraceae</taxon>
        <taxon>Asteroideae</taxon>
        <taxon>Anthemideae</taxon>
        <taxon>Anthemidinae</taxon>
        <taxon>Tanacetum</taxon>
    </lineage>
</organism>
<evidence type="ECO:0000256" key="1">
    <source>
        <dbReference type="SAM" id="Coils"/>
    </source>
</evidence>
<keyword evidence="3" id="KW-1185">Reference proteome</keyword>